<dbReference type="EMBL" id="LR594035">
    <property type="protein sequence ID" value="VTS28887.1"/>
    <property type="molecule type" value="Genomic_DNA"/>
</dbReference>
<keyword evidence="1" id="KW-0808">Transferase</keyword>
<dbReference type="PANTHER" id="PTHR38451:SF1">
    <property type="entry name" value="TRNA (ADENINE(22)-N(1))-METHYLTRANSFERASE"/>
    <property type="match status" value="1"/>
</dbReference>
<dbReference type="GeneID" id="58554773"/>
<proteinExistence type="predicted"/>
<accession>A0A4V6L3Q2</accession>
<gene>
    <name evidence="1" type="primary">trmK</name>
    <name evidence="1" type="ORF">NCTC5385_01411</name>
</gene>
<dbReference type="GO" id="GO:0160105">
    <property type="term" value="F:tRNA (adenine(22)-N1)-methyltransferase activity"/>
    <property type="evidence" value="ECO:0007669"/>
    <property type="project" value="UniProtKB-EC"/>
</dbReference>
<sequence length="228" mass="25516">METILSKRLQMVADYIPHKRKLLDIGSDHAYLPIALVERGDIESAIAGEVVQGPFLSAQKNIKASGLDKQIEARLASGLEAMTLDDHIKTITICGMGGRLIAEILEAGKEKLVGVETLVLQPNNREDDLRRWLAANQFTITAESILEENGKYYEIIKALPGSAPLTDLDYRFGPLLSKEKSSIFRAKWQRELDKLAYALSCIPEDKQLDRSAISQKMKNIKEMLIYES</sequence>
<dbReference type="Gene3D" id="1.10.287.1890">
    <property type="match status" value="1"/>
</dbReference>
<protein>
    <submittedName>
        <fullName evidence="1">tRNA-m1A22 methylase</fullName>
        <ecNumber evidence="1">2.1.1.217</ecNumber>
    </submittedName>
</protein>
<dbReference type="SUPFAM" id="SSF53335">
    <property type="entry name" value="S-adenosyl-L-methionine-dependent methyltransferases"/>
    <property type="match status" value="1"/>
</dbReference>
<dbReference type="InterPro" id="IPR006901">
    <property type="entry name" value="TrmK"/>
</dbReference>
<reference evidence="1 2" key="1">
    <citation type="submission" date="2019-05" db="EMBL/GenBank/DDBJ databases">
        <authorList>
            <consortium name="Pathogen Informatics"/>
        </authorList>
    </citation>
    <scope>NUCLEOTIDE SEQUENCE [LARGE SCALE GENOMIC DNA]</scope>
    <source>
        <strain evidence="1 2">NCTC5385</strain>
    </source>
</reference>
<dbReference type="PIRSF" id="PIRSF018637">
    <property type="entry name" value="TrmK"/>
    <property type="match status" value="1"/>
</dbReference>
<dbReference type="EC" id="2.1.1.217" evidence="1"/>
<evidence type="ECO:0000313" key="1">
    <source>
        <dbReference type="EMBL" id="VTS28887.1"/>
    </source>
</evidence>
<dbReference type="AlphaFoldDB" id="A0A4V6L3Q2"/>
<dbReference type="Gene3D" id="3.40.50.150">
    <property type="entry name" value="Vaccinia Virus protein VP39"/>
    <property type="match status" value="1"/>
</dbReference>
<keyword evidence="1" id="KW-0489">Methyltransferase</keyword>
<dbReference type="STRING" id="873448.STRPO_0131"/>
<dbReference type="RefSeq" id="WP_007893404.1">
    <property type="nucleotide sequence ID" value="NZ_LR134341.1"/>
</dbReference>
<dbReference type="Pfam" id="PF04816">
    <property type="entry name" value="TrmK"/>
    <property type="match status" value="1"/>
</dbReference>
<dbReference type="PANTHER" id="PTHR38451">
    <property type="entry name" value="TRNA (ADENINE(22)-N(1))-METHYLTRANSFERASE"/>
    <property type="match status" value="1"/>
</dbReference>
<name>A0A4V6L3Q2_9STRE</name>
<organism evidence="1 2">
    <name type="scientific">Streptococcus pseudoporcinus</name>
    <dbReference type="NCBI Taxonomy" id="361101"/>
    <lineage>
        <taxon>Bacteria</taxon>
        <taxon>Bacillati</taxon>
        <taxon>Bacillota</taxon>
        <taxon>Bacilli</taxon>
        <taxon>Lactobacillales</taxon>
        <taxon>Streptococcaceae</taxon>
        <taxon>Streptococcus</taxon>
    </lineage>
</organism>
<dbReference type="Proteomes" id="UP000304914">
    <property type="component" value="Chromosome"/>
</dbReference>
<dbReference type="InterPro" id="IPR029063">
    <property type="entry name" value="SAM-dependent_MTases_sf"/>
</dbReference>
<dbReference type="GO" id="GO:0032259">
    <property type="term" value="P:methylation"/>
    <property type="evidence" value="ECO:0007669"/>
    <property type="project" value="UniProtKB-KW"/>
</dbReference>
<evidence type="ECO:0000313" key="2">
    <source>
        <dbReference type="Proteomes" id="UP000304914"/>
    </source>
</evidence>